<feature type="binding site" evidence="5">
    <location>
        <position position="329"/>
    </location>
    <ligand>
        <name>Zn(2+)</name>
        <dbReference type="ChEBI" id="CHEBI:29105"/>
        <note>catalytic</note>
    </ligand>
</feature>
<dbReference type="CDD" id="cd04272">
    <property type="entry name" value="ZnMc_salivary_gland_MPs"/>
    <property type="match status" value="1"/>
</dbReference>
<organism evidence="8">
    <name type="scientific">Amblyomma maculatum</name>
    <name type="common">Gulf Coast tick</name>
    <dbReference type="NCBI Taxonomy" id="34609"/>
    <lineage>
        <taxon>Eukaryota</taxon>
        <taxon>Metazoa</taxon>
        <taxon>Ecdysozoa</taxon>
        <taxon>Arthropoda</taxon>
        <taxon>Chelicerata</taxon>
        <taxon>Arachnida</taxon>
        <taxon>Acari</taxon>
        <taxon>Parasitiformes</taxon>
        <taxon>Ixodida</taxon>
        <taxon>Ixodoidea</taxon>
        <taxon>Ixodidae</taxon>
        <taxon>Amblyomminae</taxon>
        <taxon>Amblyomma</taxon>
    </lineage>
</organism>
<name>G3MQ17_AMBMU</name>
<reference evidence="8" key="1">
    <citation type="journal article" date="2011" name="PLoS ONE">
        <title>A deep insight into the sialotranscriptome of the gulf coast tick, Amblyomma maculatum.</title>
        <authorList>
            <person name="Karim S."/>
            <person name="Singh P."/>
            <person name="Ribeiro J.M."/>
        </authorList>
    </citation>
    <scope>NUCLEOTIDE SEQUENCE</scope>
    <source>
        <tissue evidence="8">Salivary gland</tissue>
    </source>
</reference>
<keyword evidence="1" id="KW-0645">Protease</keyword>
<dbReference type="EMBL" id="JO843968">
    <property type="protein sequence ID" value="AEO35585.1"/>
    <property type="molecule type" value="mRNA"/>
</dbReference>
<accession>G3MQ17</accession>
<dbReference type="Gene3D" id="3.40.1620.60">
    <property type="match status" value="1"/>
</dbReference>
<feature type="active site" evidence="5">
    <location>
        <position position="320"/>
    </location>
</feature>
<feature type="chain" id="PRO_5003447537" description="Peptidase M12B domain-containing protein" evidence="6">
    <location>
        <begin position="17"/>
        <end position="551"/>
    </location>
</feature>
<dbReference type="GO" id="GO:0004222">
    <property type="term" value="F:metalloendopeptidase activity"/>
    <property type="evidence" value="ECO:0007669"/>
    <property type="project" value="InterPro"/>
</dbReference>
<evidence type="ECO:0000256" key="4">
    <source>
        <dbReference type="ARBA" id="ARBA00023049"/>
    </source>
</evidence>
<dbReference type="GO" id="GO:0006509">
    <property type="term" value="P:membrane protein ectodomain proteolysis"/>
    <property type="evidence" value="ECO:0007669"/>
    <property type="project" value="TreeGrafter"/>
</dbReference>
<evidence type="ECO:0000256" key="6">
    <source>
        <dbReference type="SAM" id="SignalP"/>
    </source>
</evidence>
<keyword evidence="3 5" id="KW-0862">Zinc</keyword>
<dbReference type="InterPro" id="IPR001590">
    <property type="entry name" value="Peptidase_M12B"/>
</dbReference>
<sequence length="551" mass="62549">MYHTSFFIFLVLQAEALQKSRLVYPRLLEERSSDGRLVVHVHDDLTLNLRKASVAAPQIRVLTEENGRSVTKFYKGEDIDRHLYEDETKIASVMLHKSAHGVQMRGLIGPKHRIQPMPVMEKAEDAVIPHAIYEIEQQEMLDKTLKLDETAREAFLSERTAQQSAGYPDLVVVEVFIVSDRRHHRYFDATNHLLWYLCIMLNSANIRYRDAKEPKIKLMLTGVEKPQVESYAIVIQEDYLFDEETLTRFRRYAYGNKAKYGNPDVVFLMTGYDVCTVNNGRTTDAGLGIGYVSGVCTSSYVALGEDTPGLFTGVHTFTHEVAHLLGAKHDGDGADLGTPGHPGATGCPWSLGHIMSYKNNGPEHHQFSRCSLQQMQHVLRLKGQACWTSTSGGYLVRNKYPGMMVQLREFCDHLVTDKQNYTFDSVRVDPENCKVWCFYNRTYMYDVFGDGSSFTVTYTYKGDALDYTPCKEDMVCIQSRCVNNPALGTETTKLSQPTTSISTATEESTTTTDTVTTECVCDNQTTPPSTTKSTRQNTTRMFWWRHATRRW</sequence>
<evidence type="ECO:0000256" key="1">
    <source>
        <dbReference type="ARBA" id="ARBA00022670"/>
    </source>
</evidence>
<keyword evidence="2" id="KW-0378">Hydrolase</keyword>
<feature type="domain" description="Peptidase M12B" evidence="7">
    <location>
        <begin position="171"/>
        <end position="391"/>
    </location>
</feature>
<dbReference type="InterPro" id="IPR034030">
    <property type="entry name" value="ZnMc_salivary_gland_MPs"/>
</dbReference>
<dbReference type="SUPFAM" id="SSF55486">
    <property type="entry name" value="Metalloproteases ('zincins'), catalytic domain"/>
    <property type="match status" value="1"/>
</dbReference>
<feature type="binding site" evidence="5">
    <location>
        <position position="319"/>
    </location>
    <ligand>
        <name>Zn(2+)</name>
        <dbReference type="ChEBI" id="CHEBI:29105"/>
        <note>catalytic</note>
    </ligand>
</feature>
<evidence type="ECO:0000256" key="2">
    <source>
        <dbReference type="ARBA" id="ARBA00022801"/>
    </source>
</evidence>
<keyword evidence="6" id="KW-0732">Signal</keyword>
<dbReference type="InterPro" id="IPR024079">
    <property type="entry name" value="MetalloPept_cat_dom_sf"/>
</dbReference>
<evidence type="ECO:0000256" key="5">
    <source>
        <dbReference type="PROSITE-ProRule" id="PRU00276"/>
    </source>
</evidence>
<evidence type="ECO:0000259" key="7">
    <source>
        <dbReference type="PROSITE" id="PS50215"/>
    </source>
</evidence>
<dbReference type="Gene3D" id="3.40.390.10">
    <property type="entry name" value="Collagenase (Catalytic Domain)"/>
    <property type="match status" value="1"/>
</dbReference>
<keyword evidence="5" id="KW-0479">Metal-binding</keyword>
<dbReference type="PANTHER" id="PTHR11905:SF159">
    <property type="entry name" value="ADAM METALLOPROTEASE"/>
    <property type="match status" value="1"/>
</dbReference>
<dbReference type="GO" id="GO:0046872">
    <property type="term" value="F:metal ion binding"/>
    <property type="evidence" value="ECO:0007669"/>
    <property type="project" value="UniProtKB-KW"/>
</dbReference>
<feature type="binding site" evidence="5">
    <location>
        <position position="323"/>
    </location>
    <ligand>
        <name>Zn(2+)</name>
        <dbReference type="ChEBI" id="CHEBI:29105"/>
        <note>catalytic</note>
    </ligand>
</feature>
<proteinExistence type="evidence at transcript level"/>
<dbReference type="Pfam" id="PF13582">
    <property type="entry name" value="Reprolysin_3"/>
    <property type="match status" value="1"/>
</dbReference>
<comment type="caution">
    <text evidence="5">Lacks conserved residue(s) required for the propagation of feature annotation.</text>
</comment>
<feature type="signal peptide" evidence="6">
    <location>
        <begin position="1"/>
        <end position="16"/>
    </location>
</feature>
<dbReference type="PANTHER" id="PTHR11905">
    <property type="entry name" value="ADAM A DISINTEGRIN AND METALLOPROTEASE DOMAIN"/>
    <property type="match status" value="1"/>
</dbReference>
<evidence type="ECO:0000313" key="8">
    <source>
        <dbReference type="EMBL" id="AEO35585.1"/>
    </source>
</evidence>
<keyword evidence="4" id="KW-0482">Metalloprotease</keyword>
<dbReference type="PROSITE" id="PS50215">
    <property type="entry name" value="ADAM_MEPRO"/>
    <property type="match status" value="1"/>
</dbReference>
<evidence type="ECO:0000256" key="3">
    <source>
        <dbReference type="ARBA" id="ARBA00022833"/>
    </source>
</evidence>
<dbReference type="AlphaFoldDB" id="G3MQ17"/>
<protein>
    <recommendedName>
        <fullName evidence="7">Peptidase M12B domain-containing protein</fullName>
    </recommendedName>
</protein>